<dbReference type="RefSeq" id="WP_237852360.1">
    <property type="nucleotide sequence ID" value="NZ_JAKLWS010000002.1"/>
</dbReference>
<dbReference type="EMBL" id="JAKLWS010000002">
    <property type="protein sequence ID" value="MCG2587516.1"/>
    <property type="molecule type" value="Genomic_DNA"/>
</dbReference>
<dbReference type="PANTHER" id="PTHR43489">
    <property type="entry name" value="ISOMERASE"/>
    <property type="match status" value="1"/>
</dbReference>
<name>A0ABS9K9J2_9BACT</name>
<dbReference type="GO" id="GO:0016853">
    <property type="term" value="F:isomerase activity"/>
    <property type="evidence" value="ECO:0007669"/>
    <property type="project" value="UniProtKB-KW"/>
</dbReference>
<dbReference type="Pfam" id="PF01261">
    <property type="entry name" value="AP_endonuc_2"/>
    <property type="match status" value="1"/>
</dbReference>
<dbReference type="Gene3D" id="3.20.20.150">
    <property type="entry name" value="Divalent-metal-dependent TIM barrel enzymes"/>
    <property type="match status" value="1"/>
</dbReference>
<feature type="domain" description="Xylose isomerase-like TIM barrel" evidence="2">
    <location>
        <begin position="63"/>
        <end position="288"/>
    </location>
</feature>
<reference evidence="3" key="1">
    <citation type="submission" date="2022-01" db="EMBL/GenBank/DDBJ databases">
        <authorList>
            <person name="Wang Y."/>
        </authorList>
    </citation>
    <scope>NUCLEOTIDE SEQUENCE</scope>
    <source>
        <strain evidence="3">WB101</strain>
    </source>
</reference>
<dbReference type="InterPro" id="IPR050417">
    <property type="entry name" value="Sugar_Epim/Isomerase"/>
</dbReference>
<dbReference type="InterPro" id="IPR036237">
    <property type="entry name" value="Xyl_isomerase-like_sf"/>
</dbReference>
<comment type="caution">
    <text evidence="3">The sequence shown here is derived from an EMBL/GenBank/DDBJ whole genome shotgun (WGS) entry which is preliminary data.</text>
</comment>
<evidence type="ECO:0000259" key="2">
    <source>
        <dbReference type="Pfam" id="PF01261"/>
    </source>
</evidence>
<accession>A0ABS9K9J2</accession>
<dbReference type="Proteomes" id="UP001165366">
    <property type="component" value="Unassembled WGS sequence"/>
</dbReference>
<protein>
    <submittedName>
        <fullName evidence="3">Sugar phosphate isomerase/epimerase</fullName>
    </submittedName>
</protein>
<dbReference type="PANTHER" id="PTHR43489:SF7">
    <property type="entry name" value="3-DEHYDRO-D-GULOSIDE 4-EPIMERASE-RELATED"/>
    <property type="match status" value="1"/>
</dbReference>
<dbReference type="SUPFAM" id="SSF51658">
    <property type="entry name" value="Xylose isomerase-like"/>
    <property type="match status" value="1"/>
</dbReference>
<organism evidence="3 4">
    <name type="scientific">Rhodohalobacter sulfatireducens</name>
    <dbReference type="NCBI Taxonomy" id="2911366"/>
    <lineage>
        <taxon>Bacteria</taxon>
        <taxon>Pseudomonadati</taxon>
        <taxon>Balneolota</taxon>
        <taxon>Balneolia</taxon>
        <taxon>Balneolales</taxon>
        <taxon>Balneolaceae</taxon>
        <taxon>Rhodohalobacter</taxon>
    </lineage>
</organism>
<proteinExistence type="predicted"/>
<evidence type="ECO:0000256" key="1">
    <source>
        <dbReference type="ARBA" id="ARBA00023235"/>
    </source>
</evidence>
<keyword evidence="4" id="KW-1185">Reference proteome</keyword>
<reference evidence="3" key="2">
    <citation type="submission" date="2024-05" db="EMBL/GenBank/DDBJ databases">
        <title>Rhodohalobacter halophilus gen. nov., sp. nov., a moderately halophilic member of the family Balneolaceae.</title>
        <authorList>
            <person name="Xia J."/>
        </authorList>
    </citation>
    <scope>NUCLEOTIDE SEQUENCE</scope>
    <source>
        <strain evidence="3">WB101</strain>
    </source>
</reference>
<sequence length="313" mass="35600">MKRIEFLKMGTAGLVALGSGSAFNTLSTQPQKVKNISMNAPLKKAYMLDTFPSGDDYTVFEKFQMLKTAGFHGVEPPSGMDRSEVLDAKEETGLEIPSVVVSTHWNHPLSSPDQSVRKAGLDGLETALYDANEFGASTILLVPGVVNDNVSYRDVYQRSQREIKKMLPLAEELEIVIAIENVWNQFLLSPLEAARYVDEFESHWVGWYFDIGNIMNYGWPSQWIEVLGDRIEMIHIKEFSRQKRDDEGLWNGFQVNYLEGDNDWPKIMKTLQNIGYSGYAIAEPAYRPDDIAPDEFLRDYVSTRMDKMIGYLQ</sequence>
<evidence type="ECO:0000313" key="3">
    <source>
        <dbReference type="EMBL" id="MCG2587516.1"/>
    </source>
</evidence>
<keyword evidence="1 3" id="KW-0413">Isomerase</keyword>
<evidence type="ECO:0000313" key="4">
    <source>
        <dbReference type="Proteomes" id="UP001165366"/>
    </source>
</evidence>
<dbReference type="InterPro" id="IPR013022">
    <property type="entry name" value="Xyl_isomerase-like_TIM-brl"/>
</dbReference>
<gene>
    <name evidence="3" type="ORF">L6773_02980</name>
</gene>